<evidence type="ECO:0000313" key="2">
    <source>
        <dbReference type="EMBL" id="XBV85873.1"/>
    </source>
</evidence>
<accession>A0AAU7UD72</accession>
<feature type="compositionally biased region" description="Basic and acidic residues" evidence="1">
    <location>
        <begin position="95"/>
        <end position="107"/>
    </location>
</feature>
<name>A0AAU7UD72_9DEIO</name>
<gene>
    <name evidence="2" type="ORF">ABOD76_06090</name>
</gene>
<feature type="region of interest" description="Disordered" evidence="1">
    <location>
        <begin position="78"/>
        <end position="107"/>
    </location>
</feature>
<dbReference type="RefSeq" id="WP_350243916.1">
    <property type="nucleotide sequence ID" value="NZ_CP158299.1"/>
</dbReference>
<evidence type="ECO:0000256" key="1">
    <source>
        <dbReference type="SAM" id="MobiDB-lite"/>
    </source>
</evidence>
<dbReference type="EMBL" id="CP158299">
    <property type="protein sequence ID" value="XBV85873.1"/>
    <property type="molecule type" value="Genomic_DNA"/>
</dbReference>
<proteinExistence type="predicted"/>
<sequence>MTQALEPYLKEAEQAIRDFEFAPGLTVTARLHDNPAALGLLGSADGPRALEYLASGADLQAEGSSWFLRRALRSLNDRQNAGHLPQVGSLDDPEREYLRPPDRYELG</sequence>
<dbReference type="KEGG" id="dsc:ABOD76_06090"/>
<reference evidence="2" key="1">
    <citation type="submission" date="2024-06" db="EMBL/GenBank/DDBJ databases">
        <title>Draft Genome Sequence of Deinococcus sonorensis Type Strain KR-87, a Biofilm Producing Representative of the Genus Deinococcus.</title>
        <authorList>
            <person name="Boren L.S."/>
            <person name="Grosso R.A."/>
            <person name="Hugenberg-Cox A.N."/>
            <person name="Hill J.T.E."/>
            <person name="Albert C.M."/>
            <person name="Tuohy J.M."/>
        </authorList>
    </citation>
    <scope>NUCLEOTIDE SEQUENCE</scope>
    <source>
        <strain evidence="2">KR-87</strain>
    </source>
</reference>
<dbReference type="AlphaFoldDB" id="A0AAU7UD72"/>
<protein>
    <submittedName>
        <fullName evidence="2">Uncharacterized protein</fullName>
    </submittedName>
</protein>
<organism evidence="2">
    <name type="scientific">Deinococcus sonorensis KR-87</name>
    <dbReference type="NCBI Taxonomy" id="694439"/>
    <lineage>
        <taxon>Bacteria</taxon>
        <taxon>Thermotogati</taxon>
        <taxon>Deinococcota</taxon>
        <taxon>Deinococci</taxon>
        <taxon>Deinococcales</taxon>
        <taxon>Deinococcaceae</taxon>
        <taxon>Deinococcus</taxon>
    </lineage>
</organism>